<organism evidence="2 3">
    <name type="scientific">Mobilicoccus pelagius NBRC 104925</name>
    <dbReference type="NCBI Taxonomy" id="1089455"/>
    <lineage>
        <taxon>Bacteria</taxon>
        <taxon>Bacillati</taxon>
        <taxon>Actinomycetota</taxon>
        <taxon>Actinomycetes</taxon>
        <taxon>Micrococcales</taxon>
        <taxon>Dermatophilaceae</taxon>
        <taxon>Mobilicoccus</taxon>
    </lineage>
</organism>
<dbReference type="OrthoDB" id="4793422at2"/>
<protein>
    <recommendedName>
        <fullName evidence="4">DUF2550 family protein</fullName>
    </recommendedName>
</protein>
<comment type="caution">
    <text evidence="2">The sequence shown here is derived from an EMBL/GenBank/DDBJ whole genome shotgun (WGS) entry which is preliminary data.</text>
</comment>
<keyword evidence="1" id="KW-1133">Transmembrane helix</keyword>
<sequence>MTSRAVVIVEIIPLLLALGAVAVIVSVYLRRRLISHDSDVVVCGFRPGRSGRWRPSLLRMSATSLQVFPLFGWSLRASYTWGRRSLDLGDVTTLEDDSSFANAFDTQGRGRKVAAAGVTESGTPMEFDLAVGPLPYTALRYWVESSPPTPAWGV</sequence>
<reference evidence="2 3" key="1">
    <citation type="submission" date="2012-02" db="EMBL/GenBank/DDBJ databases">
        <title>Whole genome shotgun sequence of Mobilicoccus pelagius NBRC 104925.</title>
        <authorList>
            <person name="Yoshida Y."/>
            <person name="Hosoyama A."/>
            <person name="Tsuchikane K."/>
            <person name="Katsumata H."/>
            <person name="Yamazaki S."/>
            <person name="Fujita N."/>
        </authorList>
    </citation>
    <scope>NUCLEOTIDE SEQUENCE [LARGE SCALE GENOMIC DNA]</scope>
    <source>
        <strain evidence="2 3">NBRC 104925</strain>
    </source>
</reference>
<accession>H5UMQ1</accession>
<dbReference type="Pfam" id="PF10739">
    <property type="entry name" value="DUF2550"/>
    <property type="match status" value="1"/>
</dbReference>
<dbReference type="InterPro" id="IPR019675">
    <property type="entry name" value="DUF2550"/>
</dbReference>
<keyword evidence="3" id="KW-1185">Reference proteome</keyword>
<evidence type="ECO:0008006" key="4">
    <source>
        <dbReference type="Google" id="ProtNLM"/>
    </source>
</evidence>
<dbReference type="EMBL" id="BAFE01000003">
    <property type="protein sequence ID" value="GAB47009.1"/>
    <property type="molecule type" value="Genomic_DNA"/>
</dbReference>
<keyword evidence="1" id="KW-0472">Membrane</keyword>
<gene>
    <name evidence="2" type="ORF">MOPEL_003_00320</name>
</gene>
<keyword evidence="1" id="KW-0812">Transmembrane</keyword>
<dbReference type="RefSeq" id="WP_009480907.1">
    <property type="nucleotide sequence ID" value="NZ_BAFE01000003.1"/>
</dbReference>
<proteinExistence type="predicted"/>
<name>H5UMQ1_9MICO</name>
<dbReference type="eggNOG" id="ENOG503294E">
    <property type="taxonomic scope" value="Bacteria"/>
</dbReference>
<dbReference type="Proteomes" id="UP000004367">
    <property type="component" value="Unassembled WGS sequence"/>
</dbReference>
<feature type="transmembrane region" description="Helical" evidence="1">
    <location>
        <begin position="6"/>
        <end position="29"/>
    </location>
</feature>
<evidence type="ECO:0000313" key="3">
    <source>
        <dbReference type="Proteomes" id="UP000004367"/>
    </source>
</evidence>
<dbReference type="STRING" id="1089455.MOPEL_003_00320"/>
<evidence type="ECO:0000256" key="1">
    <source>
        <dbReference type="SAM" id="Phobius"/>
    </source>
</evidence>
<evidence type="ECO:0000313" key="2">
    <source>
        <dbReference type="EMBL" id="GAB47009.1"/>
    </source>
</evidence>
<dbReference type="AlphaFoldDB" id="H5UMQ1"/>